<dbReference type="RefSeq" id="XP_017671141.1">
    <property type="nucleotide sequence ID" value="XM_017815652.1"/>
</dbReference>
<organism evidence="1 2">
    <name type="scientific">Lepidothrix coronata</name>
    <name type="common">blue-crowned manakin</name>
    <dbReference type="NCBI Taxonomy" id="321398"/>
    <lineage>
        <taxon>Eukaryota</taxon>
        <taxon>Metazoa</taxon>
        <taxon>Chordata</taxon>
        <taxon>Craniata</taxon>
        <taxon>Vertebrata</taxon>
        <taxon>Euteleostomi</taxon>
        <taxon>Archelosauria</taxon>
        <taxon>Archosauria</taxon>
        <taxon>Dinosauria</taxon>
        <taxon>Saurischia</taxon>
        <taxon>Theropoda</taxon>
        <taxon>Coelurosauria</taxon>
        <taxon>Aves</taxon>
        <taxon>Neognathae</taxon>
        <taxon>Neoaves</taxon>
        <taxon>Telluraves</taxon>
        <taxon>Australaves</taxon>
        <taxon>Passeriformes</taxon>
        <taxon>Pipridae</taxon>
        <taxon>Lepidothrix</taxon>
    </lineage>
</organism>
<sequence>MTVGRDDRLDNQIYLEFSPALTLDADQQTIKMWSSLPNSSAQQEQAGLEGFDWSHLVKKRFASVGLRWKTWATLSVQGIQSARHTPALEKTKKPVILKFHLLHPGLLSEAAAAVAGCALTCCWPAAFMGVLEEEMHQSTVTWILCSGVQKSQQTLGVNISKGKCEVMNLMCWLDKSIPTGTSILSSGSSTPQVVVAEDILAHEHEVQELSILPPRMLSLP</sequence>
<gene>
    <name evidence="2" type="primary">LOC108497751</name>
</gene>
<keyword evidence="1" id="KW-1185">Reference proteome</keyword>
<evidence type="ECO:0000313" key="1">
    <source>
        <dbReference type="Proteomes" id="UP000504624"/>
    </source>
</evidence>
<accession>A0A6J0HAU3</accession>
<dbReference type="GeneID" id="108497751"/>
<dbReference type="Proteomes" id="UP000504624">
    <property type="component" value="Unplaced"/>
</dbReference>
<name>A0A6J0HAU3_9PASS</name>
<reference evidence="2" key="1">
    <citation type="submission" date="2025-08" db="UniProtKB">
        <authorList>
            <consortium name="RefSeq"/>
        </authorList>
    </citation>
    <scope>IDENTIFICATION</scope>
</reference>
<dbReference type="AlphaFoldDB" id="A0A6J0HAU3"/>
<evidence type="ECO:0000313" key="2">
    <source>
        <dbReference type="RefSeq" id="XP_017671141.1"/>
    </source>
</evidence>
<protein>
    <submittedName>
        <fullName evidence="2">Uncharacterized protein LOC108497751</fullName>
    </submittedName>
</protein>
<proteinExistence type="predicted"/>